<evidence type="ECO:0000256" key="7">
    <source>
        <dbReference type="SAM" id="MobiDB-lite"/>
    </source>
</evidence>
<keyword evidence="5 6" id="KW-0472">Membrane</keyword>
<evidence type="ECO:0000256" key="1">
    <source>
        <dbReference type="ARBA" id="ARBA00004141"/>
    </source>
</evidence>
<feature type="transmembrane region" description="Helical" evidence="6">
    <location>
        <begin position="75"/>
        <end position="94"/>
    </location>
</feature>
<feature type="domain" description="EamA" evidence="8">
    <location>
        <begin position="19"/>
        <end position="157"/>
    </location>
</feature>
<evidence type="ECO:0000313" key="10">
    <source>
        <dbReference type="Proteomes" id="UP000594263"/>
    </source>
</evidence>
<keyword evidence="4 6" id="KW-1133">Transmembrane helix</keyword>
<dbReference type="OMA" id="SIGQNMY"/>
<comment type="similarity">
    <text evidence="2 6">Belongs to the drug/metabolite transporter (DMT) superfamily. Plant drug/metabolite exporter (P-DME) (TC 2.A.7.4) family.</text>
</comment>
<comment type="subcellular location">
    <subcellularLocation>
        <location evidence="1 6">Membrane</location>
        <topology evidence="1 6">Multi-pass membrane protein</topology>
    </subcellularLocation>
</comment>
<feature type="transmembrane region" description="Helical" evidence="6">
    <location>
        <begin position="17"/>
        <end position="36"/>
    </location>
</feature>
<evidence type="ECO:0000256" key="3">
    <source>
        <dbReference type="ARBA" id="ARBA00022692"/>
    </source>
</evidence>
<keyword evidence="3 6" id="KW-0812">Transmembrane</keyword>
<accession>A0A7N0TWM9</accession>
<feature type="transmembrane region" description="Helical" evidence="6">
    <location>
        <begin position="224"/>
        <end position="244"/>
    </location>
</feature>
<proteinExistence type="inferred from homology"/>
<feature type="transmembrane region" description="Helical" evidence="6">
    <location>
        <begin position="315"/>
        <end position="334"/>
    </location>
</feature>
<feature type="transmembrane region" description="Helical" evidence="6">
    <location>
        <begin position="288"/>
        <end position="309"/>
    </location>
</feature>
<dbReference type="InterPro" id="IPR030184">
    <property type="entry name" value="WAT1-related"/>
</dbReference>
<organism evidence="9 10">
    <name type="scientific">Kalanchoe fedtschenkoi</name>
    <name type="common">Lavender scallops</name>
    <name type="synonym">South American air plant</name>
    <dbReference type="NCBI Taxonomy" id="63787"/>
    <lineage>
        <taxon>Eukaryota</taxon>
        <taxon>Viridiplantae</taxon>
        <taxon>Streptophyta</taxon>
        <taxon>Embryophyta</taxon>
        <taxon>Tracheophyta</taxon>
        <taxon>Spermatophyta</taxon>
        <taxon>Magnoliopsida</taxon>
        <taxon>eudicotyledons</taxon>
        <taxon>Gunneridae</taxon>
        <taxon>Pentapetalae</taxon>
        <taxon>Saxifragales</taxon>
        <taxon>Crassulaceae</taxon>
        <taxon>Kalanchoe</taxon>
    </lineage>
</organism>
<feature type="transmembrane region" description="Helical" evidence="6">
    <location>
        <begin position="48"/>
        <end position="66"/>
    </location>
</feature>
<feature type="transmembrane region" description="Helical" evidence="6">
    <location>
        <begin position="193"/>
        <end position="212"/>
    </location>
</feature>
<evidence type="ECO:0000259" key="8">
    <source>
        <dbReference type="Pfam" id="PF00892"/>
    </source>
</evidence>
<evidence type="ECO:0000256" key="6">
    <source>
        <dbReference type="RuleBase" id="RU363077"/>
    </source>
</evidence>
<dbReference type="Proteomes" id="UP000594263">
    <property type="component" value="Unplaced"/>
</dbReference>
<feature type="domain" description="EamA" evidence="8">
    <location>
        <begin position="194"/>
        <end position="332"/>
    </location>
</feature>
<evidence type="ECO:0000256" key="2">
    <source>
        <dbReference type="ARBA" id="ARBA00007635"/>
    </source>
</evidence>
<evidence type="ECO:0000256" key="4">
    <source>
        <dbReference type="ARBA" id="ARBA00022989"/>
    </source>
</evidence>
<dbReference type="InterPro" id="IPR037185">
    <property type="entry name" value="EmrE-like"/>
</dbReference>
<dbReference type="AlphaFoldDB" id="A0A7N0TWM9"/>
<keyword evidence="10" id="KW-1185">Reference proteome</keyword>
<feature type="transmembrane region" description="Helical" evidence="6">
    <location>
        <begin position="256"/>
        <end position="281"/>
    </location>
</feature>
<dbReference type="GO" id="GO:0022857">
    <property type="term" value="F:transmembrane transporter activity"/>
    <property type="evidence" value="ECO:0007669"/>
    <property type="project" value="InterPro"/>
</dbReference>
<dbReference type="PANTHER" id="PTHR31218">
    <property type="entry name" value="WAT1-RELATED PROTEIN"/>
    <property type="match status" value="1"/>
</dbReference>
<feature type="region of interest" description="Disordered" evidence="7">
    <location>
        <begin position="376"/>
        <end position="399"/>
    </location>
</feature>
<dbReference type="Pfam" id="PF00892">
    <property type="entry name" value="EamA"/>
    <property type="match status" value="2"/>
</dbReference>
<feature type="transmembrane region" description="Helical" evidence="6">
    <location>
        <begin position="142"/>
        <end position="160"/>
    </location>
</feature>
<reference evidence="9" key="1">
    <citation type="submission" date="2021-01" db="UniProtKB">
        <authorList>
            <consortium name="EnsemblPlants"/>
        </authorList>
    </citation>
    <scope>IDENTIFICATION</scope>
</reference>
<name>A0A7N0TWM9_KALFE</name>
<protein>
    <recommendedName>
        <fullName evidence="6">WAT1-related protein</fullName>
    </recommendedName>
</protein>
<dbReference type="SUPFAM" id="SSF103481">
    <property type="entry name" value="Multidrug resistance efflux transporter EmrE"/>
    <property type="match status" value="2"/>
</dbReference>
<feature type="transmembrane region" description="Helical" evidence="6">
    <location>
        <begin position="106"/>
        <end position="130"/>
    </location>
</feature>
<dbReference type="GO" id="GO:0016020">
    <property type="term" value="C:membrane"/>
    <property type="evidence" value="ECO:0007669"/>
    <property type="project" value="UniProtKB-SubCell"/>
</dbReference>
<dbReference type="Gramene" id="Kaladp0047s0138.1.v1.1">
    <property type="protein sequence ID" value="Kaladp0047s0138.1.v1.1"/>
    <property type="gene ID" value="Kaladp0047s0138.v1.1"/>
</dbReference>
<dbReference type="EnsemblPlants" id="Kaladp0047s0138.1.v1.1">
    <property type="protein sequence ID" value="Kaladp0047s0138.1.v1.1"/>
    <property type="gene ID" value="Kaladp0047s0138.v1.1"/>
</dbReference>
<dbReference type="InterPro" id="IPR000620">
    <property type="entry name" value="EamA_dom"/>
</dbReference>
<evidence type="ECO:0000313" key="9">
    <source>
        <dbReference type="EnsemblPlants" id="Kaladp0047s0138.1.v1.1"/>
    </source>
</evidence>
<evidence type="ECO:0000256" key="5">
    <source>
        <dbReference type="ARBA" id="ARBA00023136"/>
    </source>
</evidence>
<sequence>MGAGRAARRVLEGAKPAALMVVVQTLYAGVNVFYKLAANDGMNLRVLVAYRLLFAAAFMVPLALVFESRRSIPRITWMVIFQTFLSGLFGGALYQNMYIGSLALTSATFVSAMTNLVPAITFVLAVSFRLEKLGLGSMGGKAKVAGTAVGICGAMVLTFYKGVEVNPWSTHIDLMDGTRSGRGDASGLRHDQALGALLAIGCCFAFAAWLIVQAKVSKRYPYPYSSTALMSLMASVQSVTYAFYTERDLGRWRLGWDIRLLTVVFSGIMASGVAVALIAWCVRLKGPLFVSVFSPLMLILVAIAGSLVLDERLHLGSVLGSVLIVFGLYTVLWGKGEEARAMAESTVATFDHPARVEPVEIMVVVDPPAMSAICNEEKEKEKADPITSLPKASVKTDQN</sequence>